<evidence type="ECO:0000313" key="1">
    <source>
        <dbReference type="EMBL" id="BAU31851.1"/>
    </source>
</evidence>
<reference evidence="2" key="1">
    <citation type="submission" date="2015-12" db="EMBL/GenBank/DDBJ databases">
        <authorList>
            <person name="Shamseldin A."/>
            <person name="Moawad H."/>
            <person name="Abd El-Rahim W.M."/>
            <person name="Sadowsky M.J."/>
        </authorList>
    </citation>
    <scope>NUCLEOTIDE SEQUENCE [LARGE SCALE GENOMIC DNA]</scope>
    <source>
        <strain evidence="2">JAM AC0309</strain>
    </source>
</reference>
<dbReference type="RefSeq" id="WP_096421022.1">
    <property type="nucleotide sequence ID" value="NZ_AP017315.1"/>
</dbReference>
<dbReference type="OrthoDB" id="5076194at2"/>
<protein>
    <submittedName>
        <fullName evidence="1">Uncharacterized protein</fullName>
    </submittedName>
</protein>
<reference evidence="1 2" key="2">
    <citation type="submission" date="2016-01" db="EMBL/GenBank/DDBJ databases">
        <title>Microcella alkaliphila JAM AC0309 whole genome shotgun sequence.</title>
        <authorList>
            <person name="Kurata A."/>
            <person name="Hirose Y."/>
            <person name="Kishimoto N."/>
            <person name="Kobayashi T."/>
        </authorList>
    </citation>
    <scope>NUCLEOTIDE SEQUENCE [LARGE SCALE GENOMIC DNA]</scope>
    <source>
        <strain evidence="1 2">JAM AC0309</strain>
    </source>
</reference>
<organism evidence="1 2">
    <name type="scientific">Microcella alkaliphila</name>
    <dbReference type="NCBI Taxonomy" id="279828"/>
    <lineage>
        <taxon>Bacteria</taxon>
        <taxon>Bacillati</taxon>
        <taxon>Actinomycetota</taxon>
        <taxon>Actinomycetes</taxon>
        <taxon>Micrococcales</taxon>
        <taxon>Microbacteriaceae</taxon>
        <taxon>Microcella</taxon>
    </lineage>
</organism>
<dbReference type="KEGG" id="malk:MalAC0309_0987"/>
<proteinExistence type="predicted"/>
<accession>A0A0U5BLX7</accession>
<dbReference type="EMBL" id="AP017315">
    <property type="protein sequence ID" value="BAU31851.1"/>
    <property type="molecule type" value="Genomic_DNA"/>
</dbReference>
<gene>
    <name evidence="1" type="ORF">MalAC0309_0987</name>
</gene>
<dbReference type="AlphaFoldDB" id="A0A0U5BLX7"/>
<dbReference type="PROSITE" id="PS51257">
    <property type="entry name" value="PROKAR_LIPOPROTEIN"/>
    <property type="match status" value="1"/>
</dbReference>
<name>A0A0U5BLX7_9MICO</name>
<evidence type="ECO:0000313" key="2">
    <source>
        <dbReference type="Proteomes" id="UP000218965"/>
    </source>
</evidence>
<dbReference type="Proteomes" id="UP000218965">
    <property type="component" value="Chromosome"/>
</dbReference>
<sequence length="172" mass="17459">MDARPTIRDRHHLLIRRSSVVSLMVATALLLGACAGVDTASSGSDSSSTGSVELGVAEACADTAVDGCTATAGDSVILPPDFERVGVTDAVAVDEGGHNAIGLTLTSDGAAVLAEVTEQVVAAGPESRLVVKIGDDVLSAVRVVEALQTDFVVVALPPSESPNDVIELIRAR</sequence>